<evidence type="ECO:0000313" key="5">
    <source>
        <dbReference type="Proteomes" id="UP000176714"/>
    </source>
</evidence>
<dbReference type="InterPro" id="IPR048289">
    <property type="entry name" value="RRM2_NsCP33-like"/>
</dbReference>
<protein>
    <recommendedName>
        <fullName evidence="3">RRM domain-containing protein</fullName>
    </recommendedName>
</protein>
<dbReference type="Gene3D" id="3.30.70.330">
    <property type="match status" value="1"/>
</dbReference>
<evidence type="ECO:0000256" key="1">
    <source>
        <dbReference type="ARBA" id="ARBA00022884"/>
    </source>
</evidence>
<reference evidence="4 5" key="1">
    <citation type="journal article" date="2016" name="Nat. Commun.">
        <title>Thousands of microbial genomes shed light on interconnected biogeochemical processes in an aquifer system.</title>
        <authorList>
            <person name="Anantharaman K."/>
            <person name="Brown C.T."/>
            <person name="Hug L.A."/>
            <person name="Sharon I."/>
            <person name="Castelle C.J."/>
            <person name="Probst A.J."/>
            <person name="Thomas B.C."/>
            <person name="Singh A."/>
            <person name="Wilkins M.J."/>
            <person name="Karaoz U."/>
            <person name="Brodie E.L."/>
            <person name="Williams K.H."/>
            <person name="Hubbard S.S."/>
            <person name="Banfield J.F."/>
        </authorList>
    </citation>
    <scope>NUCLEOTIDE SEQUENCE [LARGE SCALE GENOMIC DNA]</scope>
</reference>
<dbReference type="Pfam" id="PF00076">
    <property type="entry name" value="RRM_1"/>
    <property type="match status" value="1"/>
</dbReference>
<feature type="compositionally biased region" description="Basic and acidic residues" evidence="2">
    <location>
        <begin position="91"/>
        <end position="100"/>
    </location>
</feature>
<dbReference type="SUPFAM" id="SSF54928">
    <property type="entry name" value="RNA-binding domain, RBD"/>
    <property type="match status" value="1"/>
</dbReference>
<dbReference type="EMBL" id="MFMD01000023">
    <property type="protein sequence ID" value="OGG76399.1"/>
    <property type="molecule type" value="Genomic_DNA"/>
</dbReference>
<feature type="domain" description="RRM" evidence="3">
    <location>
        <begin position="12"/>
        <end position="90"/>
    </location>
</feature>
<evidence type="ECO:0000259" key="3">
    <source>
        <dbReference type="PROSITE" id="PS50102"/>
    </source>
</evidence>
<gene>
    <name evidence="4" type="ORF">A2950_00500</name>
</gene>
<organism evidence="4 5">
    <name type="scientific">Candidatus Kaiserbacteria bacterium RIFCSPLOWO2_01_FULL_55_19</name>
    <dbReference type="NCBI Taxonomy" id="1798516"/>
    <lineage>
        <taxon>Bacteria</taxon>
        <taxon>Candidatus Kaiseribacteriota</taxon>
    </lineage>
</organism>
<dbReference type="STRING" id="1798516.A2950_00500"/>
<dbReference type="PROSITE" id="PS50102">
    <property type="entry name" value="RRM"/>
    <property type="match status" value="1"/>
</dbReference>
<dbReference type="PANTHER" id="PTHR48027">
    <property type="entry name" value="HETEROGENEOUS NUCLEAR RIBONUCLEOPROTEIN 87F-RELATED"/>
    <property type="match status" value="1"/>
</dbReference>
<comment type="caution">
    <text evidence="4">The sequence shown here is derived from an EMBL/GenBank/DDBJ whole genome shotgun (WGS) entry which is preliminary data.</text>
</comment>
<dbReference type="SMART" id="SM00360">
    <property type="entry name" value="RRM"/>
    <property type="match status" value="1"/>
</dbReference>
<feature type="compositionally biased region" description="Gly residues" evidence="2">
    <location>
        <begin position="101"/>
        <end position="122"/>
    </location>
</feature>
<dbReference type="InterPro" id="IPR035979">
    <property type="entry name" value="RBD_domain_sf"/>
</dbReference>
<evidence type="ECO:0000256" key="2">
    <source>
        <dbReference type="SAM" id="MobiDB-lite"/>
    </source>
</evidence>
<dbReference type="CDD" id="cd21608">
    <property type="entry name" value="RRM2_NsCP33_like"/>
    <property type="match status" value="1"/>
</dbReference>
<keyword evidence="1" id="KW-0694">RNA-binding</keyword>
<evidence type="ECO:0000313" key="4">
    <source>
        <dbReference type="EMBL" id="OGG76399.1"/>
    </source>
</evidence>
<dbReference type="AlphaFoldDB" id="A0A1F6ES23"/>
<sequence length="122" mass="12749">MDQPAGGAVQGNKLYVGGIPYRSTEDDMKKAFGEAGTVVSASIISDRMTGRSRGFGFVEMASEAEAQAAIDRWDGKEMDGRTLSVSFARPQGDRPPRREGGFGGGDRGGYGGGNSGYGRGGY</sequence>
<dbReference type="InterPro" id="IPR000504">
    <property type="entry name" value="RRM_dom"/>
</dbReference>
<dbReference type="GO" id="GO:0003723">
    <property type="term" value="F:RNA binding"/>
    <property type="evidence" value="ECO:0007669"/>
    <property type="project" value="UniProtKB-KW"/>
</dbReference>
<proteinExistence type="predicted"/>
<feature type="region of interest" description="Disordered" evidence="2">
    <location>
        <begin position="82"/>
        <end position="122"/>
    </location>
</feature>
<dbReference type="InterPro" id="IPR052462">
    <property type="entry name" value="SLIRP/GR-RBP-like"/>
</dbReference>
<name>A0A1F6ES23_9BACT</name>
<dbReference type="Proteomes" id="UP000176714">
    <property type="component" value="Unassembled WGS sequence"/>
</dbReference>
<dbReference type="InterPro" id="IPR012677">
    <property type="entry name" value="Nucleotide-bd_a/b_plait_sf"/>
</dbReference>
<accession>A0A1F6ES23</accession>